<keyword evidence="6 8" id="KW-0862">Zinc</keyword>
<evidence type="ECO:0000259" key="9">
    <source>
        <dbReference type="PROSITE" id="PS51747"/>
    </source>
</evidence>
<evidence type="ECO:0000256" key="2">
    <source>
        <dbReference type="ARBA" id="ARBA00011738"/>
    </source>
</evidence>
<feature type="binding site" evidence="8">
    <location>
        <position position="85"/>
    </location>
    <ligand>
        <name>Zn(2+)</name>
        <dbReference type="ChEBI" id="CHEBI:29105"/>
        <note>catalytic</note>
    </ligand>
</feature>
<keyword evidence="4 8" id="KW-0479">Metal-binding</keyword>
<accession>A0A2P5SWG7</accession>
<evidence type="ECO:0000313" key="11">
    <source>
        <dbReference type="Proteomes" id="UP000296144"/>
    </source>
</evidence>
<feature type="binding site" evidence="8">
    <location>
        <position position="55"/>
    </location>
    <ligand>
        <name>Zn(2+)</name>
        <dbReference type="ChEBI" id="CHEBI:29105"/>
        <note>catalytic</note>
    </ligand>
</feature>
<dbReference type="PROSITE" id="PS00903">
    <property type="entry name" value="CYT_DCMP_DEAMINASES_1"/>
    <property type="match status" value="1"/>
</dbReference>
<dbReference type="PANTHER" id="PTHR11079:SF202">
    <property type="entry name" value="TRNA-SPECIFIC ADENOSINE DEAMINASE"/>
    <property type="match status" value="1"/>
</dbReference>
<evidence type="ECO:0000256" key="7">
    <source>
        <dbReference type="ARBA" id="ARBA00048045"/>
    </source>
</evidence>
<organism evidence="10 11">
    <name type="scientific">Candidatus Pantoea edessiphila</name>
    <dbReference type="NCBI Taxonomy" id="2044610"/>
    <lineage>
        <taxon>Bacteria</taxon>
        <taxon>Pseudomonadati</taxon>
        <taxon>Pseudomonadota</taxon>
        <taxon>Gammaproteobacteria</taxon>
        <taxon>Enterobacterales</taxon>
        <taxon>Erwiniaceae</taxon>
        <taxon>Pantoea</taxon>
    </lineage>
</organism>
<dbReference type="Gene3D" id="3.40.140.10">
    <property type="entry name" value="Cytidine Deaminase, domain 2"/>
    <property type="match status" value="1"/>
</dbReference>
<protein>
    <recommendedName>
        <fullName evidence="8">tRNA-specific adenosine deaminase</fullName>
        <ecNumber evidence="8">3.5.4.33</ecNumber>
    </recommendedName>
</protein>
<dbReference type="FunFam" id="3.40.140.10:FF:000005">
    <property type="entry name" value="tRNA-specific adenosine deaminase"/>
    <property type="match status" value="1"/>
</dbReference>
<dbReference type="GO" id="GO:0008270">
    <property type="term" value="F:zinc ion binding"/>
    <property type="evidence" value="ECO:0007669"/>
    <property type="project" value="UniProtKB-UniRule"/>
</dbReference>
<comment type="subunit">
    <text evidence="2 8">Homodimer.</text>
</comment>
<dbReference type="EMBL" id="PDKU01000001">
    <property type="protein sequence ID" value="PPI86672.1"/>
    <property type="molecule type" value="Genomic_DNA"/>
</dbReference>
<comment type="function">
    <text evidence="8">Catalyzes the deamination of adenosine to inosine at the wobble position 34 of tRNA(Arg2).</text>
</comment>
<evidence type="ECO:0000256" key="4">
    <source>
        <dbReference type="ARBA" id="ARBA00022723"/>
    </source>
</evidence>
<evidence type="ECO:0000256" key="1">
    <source>
        <dbReference type="ARBA" id="ARBA00010669"/>
    </source>
</evidence>
<name>A0A2P5SWG7_9GAMM</name>
<dbReference type="HAMAP" id="MF_00972">
    <property type="entry name" value="tRNA_aden_deaminase"/>
    <property type="match status" value="1"/>
</dbReference>
<reference evidence="10 11" key="1">
    <citation type="journal article" date="2018" name="Genome Biol. Evol.">
        <title>Cladogenesis and Genomic Streamlining in Extracellular Endosymbionts of Tropical Stink Bugs.</title>
        <authorList>
            <person name="Otero-Bravo A."/>
            <person name="Goffredi S."/>
            <person name="Sabree Z.L."/>
        </authorList>
    </citation>
    <scope>NUCLEOTIDE SEQUENCE [LARGE SCALE GENOMIC DNA]</scope>
    <source>
        <strain evidence="10 11">SoEL</strain>
    </source>
</reference>
<feature type="active site" description="Proton donor" evidence="8">
    <location>
        <position position="57"/>
    </location>
</feature>
<dbReference type="InterPro" id="IPR016193">
    <property type="entry name" value="Cytidine_deaminase-like"/>
</dbReference>
<evidence type="ECO:0000256" key="3">
    <source>
        <dbReference type="ARBA" id="ARBA00022694"/>
    </source>
</evidence>
<dbReference type="CDD" id="cd01285">
    <property type="entry name" value="nucleoside_deaminase"/>
    <property type="match status" value="1"/>
</dbReference>
<evidence type="ECO:0000313" key="10">
    <source>
        <dbReference type="EMBL" id="PPI86672.1"/>
    </source>
</evidence>
<keyword evidence="11" id="KW-1185">Reference proteome</keyword>
<dbReference type="GO" id="GO:0052717">
    <property type="term" value="F:tRNA-specific adenosine-34 deaminase activity"/>
    <property type="evidence" value="ECO:0007669"/>
    <property type="project" value="UniProtKB-UniRule"/>
</dbReference>
<comment type="catalytic activity">
    <reaction evidence="7 8">
        <text>adenosine(34) in tRNA + H2O + H(+) = inosine(34) in tRNA + NH4(+)</text>
        <dbReference type="Rhea" id="RHEA:43168"/>
        <dbReference type="Rhea" id="RHEA-COMP:10373"/>
        <dbReference type="Rhea" id="RHEA-COMP:10374"/>
        <dbReference type="ChEBI" id="CHEBI:15377"/>
        <dbReference type="ChEBI" id="CHEBI:15378"/>
        <dbReference type="ChEBI" id="CHEBI:28938"/>
        <dbReference type="ChEBI" id="CHEBI:74411"/>
        <dbReference type="ChEBI" id="CHEBI:82852"/>
        <dbReference type="EC" id="3.5.4.33"/>
    </reaction>
</comment>
<dbReference type="InterPro" id="IPR028883">
    <property type="entry name" value="tRNA_aden_deaminase"/>
</dbReference>
<dbReference type="OrthoDB" id="9802676at2"/>
<dbReference type="InterPro" id="IPR002125">
    <property type="entry name" value="CMP_dCMP_dom"/>
</dbReference>
<dbReference type="NCBIfam" id="NF008113">
    <property type="entry name" value="PRK10860.1"/>
    <property type="match status" value="1"/>
</dbReference>
<comment type="cofactor">
    <cofactor evidence="8">
        <name>Zn(2+)</name>
        <dbReference type="ChEBI" id="CHEBI:29105"/>
    </cofactor>
    <text evidence="8">Binds 1 zinc ion per subunit.</text>
</comment>
<comment type="caution">
    <text evidence="10">The sequence shown here is derived from an EMBL/GenBank/DDBJ whole genome shotgun (WGS) entry which is preliminary data.</text>
</comment>
<proteinExistence type="inferred from homology"/>
<dbReference type="PROSITE" id="PS51747">
    <property type="entry name" value="CYT_DCMP_DEAMINASES_2"/>
    <property type="match status" value="1"/>
</dbReference>
<feature type="binding site" evidence="8">
    <location>
        <position position="88"/>
    </location>
    <ligand>
        <name>Zn(2+)</name>
        <dbReference type="ChEBI" id="CHEBI:29105"/>
        <note>catalytic</note>
    </ligand>
</feature>
<keyword evidence="5 8" id="KW-0378">Hydrolase</keyword>
<gene>
    <name evidence="8" type="primary">tadA</name>
    <name evidence="10" type="ORF">CRV10_00190</name>
</gene>
<evidence type="ECO:0000256" key="5">
    <source>
        <dbReference type="ARBA" id="ARBA00022801"/>
    </source>
</evidence>
<dbReference type="Proteomes" id="UP000296144">
    <property type="component" value="Unassembled WGS sequence"/>
</dbReference>
<dbReference type="GO" id="GO:0002100">
    <property type="term" value="P:tRNA wobble adenosine to inosine editing"/>
    <property type="evidence" value="ECO:0007669"/>
    <property type="project" value="UniProtKB-UniRule"/>
</dbReference>
<dbReference type="Pfam" id="PF00383">
    <property type="entry name" value="dCMP_cyt_deam_1"/>
    <property type="match status" value="1"/>
</dbReference>
<dbReference type="RefSeq" id="WP_136129835.1">
    <property type="nucleotide sequence ID" value="NZ_PDKU01000001.1"/>
</dbReference>
<evidence type="ECO:0000256" key="8">
    <source>
        <dbReference type="HAMAP-Rule" id="MF_00972"/>
    </source>
</evidence>
<dbReference type="EC" id="3.5.4.33" evidence="8"/>
<dbReference type="SUPFAM" id="SSF53927">
    <property type="entry name" value="Cytidine deaminase-like"/>
    <property type="match status" value="1"/>
</dbReference>
<dbReference type="PANTHER" id="PTHR11079">
    <property type="entry name" value="CYTOSINE DEAMINASE FAMILY MEMBER"/>
    <property type="match status" value="1"/>
</dbReference>
<feature type="domain" description="CMP/dCMP-type deaminase" evidence="9">
    <location>
        <begin position="4"/>
        <end position="114"/>
    </location>
</feature>
<sequence length="157" mass="17643">MNQLQDEYWMRYAIDMANIALTAGEVPVGAVLVKHTNIIGKGWNSSISKNDPSAHAEIIAIREGGNTLKNYRLLNTTLYVTLEPCMMCLGAMIHSRLHRLVYGIHDIKTGAVKSVMNISNYSWVNHKIKTTDGILSRECVSLLNTFFTDVRAKKNYN</sequence>
<evidence type="ECO:0000256" key="6">
    <source>
        <dbReference type="ARBA" id="ARBA00022833"/>
    </source>
</evidence>
<dbReference type="InterPro" id="IPR016192">
    <property type="entry name" value="APOBEC/CMP_deaminase_Zn-bd"/>
</dbReference>
<dbReference type="AlphaFoldDB" id="A0A2P5SWG7"/>
<comment type="similarity">
    <text evidence="1">Belongs to the cytidine and deoxycytidylate deaminase family. ADAT2 subfamily.</text>
</comment>
<keyword evidence="3 8" id="KW-0819">tRNA processing</keyword>